<keyword evidence="7" id="KW-0067">ATP-binding</keyword>
<keyword evidence="4" id="KW-0545">Nucleotide biosynthesis</keyword>
<dbReference type="GO" id="GO:0004749">
    <property type="term" value="F:ribose phosphate diphosphokinase activity"/>
    <property type="evidence" value="ECO:0007669"/>
    <property type="project" value="UniProtKB-EC"/>
</dbReference>
<dbReference type="NCBIfam" id="TIGR01251">
    <property type="entry name" value="ribP_PPkin"/>
    <property type="match status" value="1"/>
</dbReference>
<organism evidence="11">
    <name type="scientific">marine sediment metagenome</name>
    <dbReference type="NCBI Taxonomy" id="412755"/>
    <lineage>
        <taxon>unclassified sequences</taxon>
        <taxon>metagenomes</taxon>
        <taxon>ecological metagenomes</taxon>
    </lineage>
</organism>
<dbReference type="GO" id="GO:0006164">
    <property type="term" value="P:purine nucleotide biosynthetic process"/>
    <property type="evidence" value="ECO:0007669"/>
    <property type="project" value="TreeGrafter"/>
</dbReference>
<evidence type="ECO:0000256" key="4">
    <source>
        <dbReference type="ARBA" id="ARBA00022727"/>
    </source>
</evidence>
<dbReference type="GO" id="GO:0006015">
    <property type="term" value="P:5-phosphoribose 1-diphosphate biosynthetic process"/>
    <property type="evidence" value="ECO:0007669"/>
    <property type="project" value="TreeGrafter"/>
</dbReference>
<keyword evidence="5" id="KW-0547">Nucleotide-binding</keyword>
<dbReference type="InterPro" id="IPR005946">
    <property type="entry name" value="Rib-P_diPkinase"/>
</dbReference>
<gene>
    <name evidence="11" type="ORF">S01H1_81276</name>
</gene>
<comment type="caution">
    <text evidence="11">The sequence shown here is derived from an EMBL/GenBank/DDBJ whole genome shotgun (WGS) entry which is preliminary data.</text>
</comment>
<keyword evidence="3" id="KW-0479">Metal-binding</keyword>
<protein>
    <recommendedName>
        <fullName evidence="1">ribose-phosphate diphosphokinase</fullName>
        <ecNumber evidence="1">2.7.6.1</ecNumber>
    </recommendedName>
</protein>
<comment type="catalytic activity">
    <reaction evidence="9">
        <text>D-ribose 5-phosphate + ATP = 5-phospho-alpha-D-ribose 1-diphosphate + AMP + H(+)</text>
        <dbReference type="Rhea" id="RHEA:15609"/>
        <dbReference type="ChEBI" id="CHEBI:15378"/>
        <dbReference type="ChEBI" id="CHEBI:30616"/>
        <dbReference type="ChEBI" id="CHEBI:58017"/>
        <dbReference type="ChEBI" id="CHEBI:78346"/>
        <dbReference type="ChEBI" id="CHEBI:456215"/>
        <dbReference type="EC" id="2.7.6.1"/>
    </reaction>
</comment>
<dbReference type="InterPro" id="IPR029057">
    <property type="entry name" value="PRTase-like"/>
</dbReference>
<evidence type="ECO:0000256" key="2">
    <source>
        <dbReference type="ARBA" id="ARBA00022679"/>
    </source>
</evidence>
<dbReference type="AlphaFoldDB" id="X0ZXQ6"/>
<evidence type="ECO:0000259" key="10">
    <source>
        <dbReference type="Pfam" id="PF13793"/>
    </source>
</evidence>
<feature type="domain" description="Ribose-phosphate pyrophosphokinase N-terminal" evidence="10">
    <location>
        <begin position="2"/>
        <end position="117"/>
    </location>
</feature>
<dbReference type="GO" id="GO:0002189">
    <property type="term" value="C:ribose phosphate diphosphokinase complex"/>
    <property type="evidence" value="ECO:0007669"/>
    <property type="project" value="TreeGrafter"/>
</dbReference>
<dbReference type="GO" id="GO:0000287">
    <property type="term" value="F:magnesium ion binding"/>
    <property type="evidence" value="ECO:0007669"/>
    <property type="project" value="InterPro"/>
</dbReference>
<evidence type="ECO:0000313" key="11">
    <source>
        <dbReference type="EMBL" id="GAG52826.1"/>
    </source>
</evidence>
<evidence type="ECO:0000256" key="5">
    <source>
        <dbReference type="ARBA" id="ARBA00022741"/>
    </source>
</evidence>
<evidence type="ECO:0000256" key="1">
    <source>
        <dbReference type="ARBA" id="ARBA00013247"/>
    </source>
</evidence>
<accession>X0ZXQ6</accession>
<dbReference type="PANTHER" id="PTHR10210:SF32">
    <property type="entry name" value="RIBOSE-PHOSPHATE PYROPHOSPHOKINASE 2"/>
    <property type="match status" value="1"/>
</dbReference>
<evidence type="ECO:0000256" key="7">
    <source>
        <dbReference type="ARBA" id="ARBA00022840"/>
    </source>
</evidence>
<keyword evidence="8" id="KW-0460">Magnesium</keyword>
<dbReference type="SUPFAM" id="SSF53271">
    <property type="entry name" value="PRTase-like"/>
    <property type="match status" value="1"/>
</dbReference>
<dbReference type="GO" id="GO:0016301">
    <property type="term" value="F:kinase activity"/>
    <property type="evidence" value="ECO:0007669"/>
    <property type="project" value="UniProtKB-KW"/>
</dbReference>
<evidence type="ECO:0000256" key="8">
    <source>
        <dbReference type="ARBA" id="ARBA00022842"/>
    </source>
</evidence>
<dbReference type="EMBL" id="BARS01054977">
    <property type="protein sequence ID" value="GAG52826.1"/>
    <property type="molecule type" value="Genomic_DNA"/>
</dbReference>
<dbReference type="GO" id="GO:0005737">
    <property type="term" value="C:cytoplasm"/>
    <property type="evidence" value="ECO:0007669"/>
    <property type="project" value="TreeGrafter"/>
</dbReference>
<dbReference type="EC" id="2.7.6.1" evidence="1"/>
<feature type="non-terminal residue" evidence="11">
    <location>
        <position position="168"/>
    </location>
</feature>
<keyword evidence="2" id="KW-0808">Transferase</keyword>
<dbReference type="PANTHER" id="PTHR10210">
    <property type="entry name" value="RIBOSE-PHOSPHATE DIPHOSPHOKINASE FAMILY MEMBER"/>
    <property type="match status" value="1"/>
</dbReference>
<reference evidence="11" key="1">
    <citation type="journal article" date="2014" name="Front. Microbiol.">
        <title>High frequency of phylogenetically diverse reductive dehalogenase-homologous genes in deep subseafloor sedimentary metagenomes.</title>
        <authorList>
            <person name="Kawai M."/>
            <person name="Futagami T."/>
            <person name="Toyoda A."/>
            <person name="Takaki Y."/>
            <person name="Nishi S."/>
            <person name="Hori S."/>
            <person name="Arai W."/>
            <person name="Tsubouchi T."/>
            <person name="Morono Y."/>
            <person name="Uchiyama I."/>
            <person name="Ito T."/>
            <person name="Fujiyama A."/>
            <person name="Inagaki F."/>
            <person name="Takami H."/>
        </authorList>
    </citation>
    <scope>NUCLEOTIDE SEQUENCE</scope>
    <source>
        <strain evidence="11">Expedition CK06-06</strain>
    </source>
</reference>
<proteinExistence type="predicted"/>
<dbReference type="FunFam" id="3.40.50.2020:FF:000007">
    <property type="entry name" value="Ribose-phosphate pyrophosphokinase"/>
    <property type="match status" value="1"/>
</dbReference>
<evidence type="ECO:0000256" key="6">
    <source>
        <dbReference type="ARBA" id="ARBA00022777"/>
    </source>
</evidence>
<evidence type="ECO:0000256" key="9">
    <source>
        <dbReference type="ARBA" id="ARBA00049535"/>
    </source>
</evidence>
<sequence length="168" mass="18688">MMKLFAGRSNPQLAGGIADELGISLGDITIKTFSDGEIWVKFEENIRNVDVFIIQSTNPPAENIIELLLMLDAARRASAASVTALIPYYGYARQDRKDLPRVPISARLFLDTFEAVGASRIITMDLHSPQIQGFVNIPFDHLYSRLVLLERLKREGLTDKDGVVLSPD</sequence>
<dbReference type="Pfam" id="PF13793">
    <property type="entry name" value="Pribosyltran_N"/>
    <property type="match status" value="1"/>
</dbReference>
<dbReference type="Gene3D" id="3.40.50.2020">
    <property type="match status" value="2"/>
</dbReference>
<dbReference type="SMART" id="SM01400">
    <property type="entry name" value="Pribosyltran_N"/>
    <property type="match status" value="1"/>
</dbReference>
<dbReference type="GO" id="GO:0005524">
    <property type="term" value="F:ATP binding"/>
    <property type="evidence" value="ECO:0007669"/>
    <property type="project" value="UniProtKB-KW"/>
</dbReference>
<evidence type="ECO:0000256" key="3">
    <source>
        <dbReference type="ARBA" id="ARBA00022723"/>
    </source>
</evidence>
<name>X0ZXQ6_9ZZZZ</name>
<dbReference type="InterPro" id="IPR029099">
    <property type="entry name" value="Pribosyltran_N"/>
</dbReference>
<keyword evidence="6" id="KW-0418">Kinase</keyword>